<proteinExistence type="predicted"/>
<dbReference type="InterPro" id="IPR036529">
    <property type="entry name" value="KIX_dom_sf"/>
</dbReference>
<organism evidence="2 3">
    <name type="scientific">Ricinus communis</name>
    <name type="common">Castor bean</name>
    <dbReference type="NCBI Taxonomy" id="3988"/>
    <lineage>
        <taxon>Eukaryota</taxon>
        <taxon>Viridiplantae</taxon>
        <taxon>Streptophyta</taxon>
        <taxon>Embryophyta</taxon>
        <taxon>Tracheophyta</taxon>
        <taxon>Spermatophyta</taxon>
        <taxon>Magnoliopsida</taxon>
        <taxon>eudicotyledons</taxon>
        <taxon>Gunneridae</taxon>
        <taxon>Pentapetalae</taxon>
        <taxon>rosids</taxon>
        <taxon>fabids</taxon>
        <taxon>Malpighiales</taxon>
        <taxon>Euphorbiaceae</taxon>
        <taxon>Acalyphoideae</taxon>
        <taxon>Acalypheae</taxon>
        <taxon>Ricinus</taxon>
    </lineage>
</organism>
<dbReference type="InParanoid" id="B9SMG9"/>
<keyword evidence="1" id="KW-0539">Nucleus</keyword>
<reference evidence="3" key="1">
    <citation type="journal article" date="2010" name="Nat. Biotechnol.">
        <title>Draft genome sequence of the oilseed species Ricinus communis.</title>
        <authorList>
            <person name="Chan A.P."/>
            <person name="Crabtree J."/>
            <person name="Zhao Q."/>
            <person name="Lorenzi H."/>
            <person name="Orvis J."/>
            <person name="Puiu D."/>
            <person name="Melake-Berhan A."/>
            <person name="Jones K.M."/>
            <person name="Redman J."/>
            <person name="Chen G."/>
            <person name="Cahoon E.B."/>
            <person name="Gedil M."/>
            <person name="Stanke M."/>
            <person name="Haas B.J."/>
            <person name="Wortman J.R."/>
            <person name="Fraser-Liggett C.M."/>
            <person name="Ravel J."/>
            <person name="Rabinowicz P.D."/>
        </authorList>
    </citation>
    <scope>NUCLEOTIDE SEQUENCE [LARGE SCALE GENOMIC DNA]</scope>
    <source>
        <strain evidence="3">cv. Hale</strain>
    </source>
</reference>
<sequence>MPRPGPRPYECVRRAWHSDRHQPMRGSVIHQIFRVVSETHSAITKKNKEWQEKLPIVVLKAEEIMYSKANSEAEYMNPDTLWDRVNDAINTIIRRDESNETGELLPPCIEAALNLGCIPVRASRSQRHSNPRSYLSPRMHEPVPAALRIVERANDKQCPQLSPPQSSSQLNFARPTTAVNSTLPVSESNCHLTESSNIDASCSYPLLYDNISLGSSQLMSKEINKQLNLGSVYPLYYGNNYHIKQPHLASQVPEKNSNTIFVGTPISTSAAEPAEMSVFHDFLTCPSAEISAKRISQADLGNTHEKPSGVQCDLSLRLGLFTDLSVNMKRSLVQETEDVGSSNSQDRSKSSNFYLQKNKELFFSPSRNTNDPF</sequence>
<dbReference type="EMBL" id="EQ974034">
    <property type="protein sequence ID" value="EEF35201.1"/>
    <property type="molecule type" value="Genomic_DNA"/>
</dbReference>
<dbReference type="Proteomes" id="UP000008311">
    <property type="component" value="Unassembled WGS sequence"/>
</dbReference>
<accession>B9SMG9</accession>
<dbReference type="PANTHER" id="PTHR35300">
    <property type="entry name" value="COACTIVATOR CBP, KIX DOMAIN-CONTAINING PROTEIN-RELATED"/>
    <property type="match status" value="1"/>
</dbReference>
<keyword evidence="3" id="KW-1185">Reference proteome</keyword>
<dbReference type="PANTHER" id="PTHR35300:SF4">
    <property type="entry name" value="HISTONE ACETYLTRANSFERASE"/>
    <property type="match status" value="1"/>
</dbReference>
<dbReference type="OrthoDB" id="1937968at2759"/>
<dbReference type="GO" id="GO:0003712">
    <property type="term" value="F:transcription coregulator activity"/>
    <property type="evidence" value="ECO:0007669"/>
    <property type="project" value="InterPro"/>
</dbReference>
<dbReference type="AlphaFoldDB" id="B9SMG9"/>
<dbReference type="GO" id="GO:0006355">
    <property type="term" value="P:regulation of DNA-templated transcription"/>
    <property type="evidence" value="ECO:0007669"/>
    <property type="project" value="InterPro"/>
</dbReference>
<dbReference type="FunCoup" id="B9SMG9">
    <property type="interactions" value="861"/>
</dbReference>
<dbReference type="KEGG" id="rcu:8270211"/>
<dbReference type="STRING" id="3988.B9SMG9"/>
<dbReference type="Gene3D" id="1.10.246.20">
    <property type="entry name" value="Coactivator CBP, KIX domain"/>
    <property type="match status" value="1"/>
</dbReference>
<evidence type="ECO:0000313" key="2">
    <source>
        <dbReference type="EMBL" id="EEF35201.1"/>
    </source>
</evidence>
<protein>
    <recommendedName>
        <fullName evidence="4">Coactivator CBP, KIX domain-containing protein</fullName>
    </recommendedName>
</protein>
<dbReference type="eggNOG" id="ENOG502QSKZ">
    <property type="taxonomic scope" value="Eukaryota"/>
</dbReference>
<evidence type="ECO:0000256" key="1">
    <source>
        <dbReference type="ARBA" id="ARBA00023242"/>
    </source>
</evidence>
<evidence type="ECO:0000313" key="3">
    <source>
        <dbReference type="Proteomes" id="UP000008311"/>
    </source>
</evidence>
<evidence type="ECO:0008006" key="4">
    <source>
        <dbReference type="Google" id="ProtNLM"/>
    </source>
</evidence>
<name>B9SMG9_RICCO</name>
<gene>
    <name evidence="2" type="ORF">RCOM_1074990</name>
</gene>